<evidence type="ECO:0008006" key="3">
    <source>
        <dbReference type="Google" id="ProtNLM"/>
    </source>
</evidence>
<protein>
    <recommendedName>
        <fullName evidence="3">TetR family transcriptional regulator</fullName>
    </recommendedName>
</protein>
<reference evidence="1" key="1">
    <citation type="submission" date="2021-12" db="EMBL/GenBank/DDBJ databases">
        <title>Discovery of the Pendulisporaceae a myxobacterial family with distinct sporulation behavior and unique specialized metabolism.</title>
        <authorList>
            <person name="Garcia R."/>
            <person name="Popoff A."/>
            <person name="Bader C.D."/>
            <person name="Loehr J."/>
            <person name="Walesch S."/>
            <person name="Walt C."/>
            <person name="Boldt J."/>
            <person name="Bunk B."/>
            <person name="Haeckl F.J.F.P.J."/>
            <person name="Gunesch A.P."/>
            <person name="Birkelbach J."/>
            <person name="Nuebel U."/>
            <person name="Pietschmann T."/>
            <person name="Bach T."/>
            <person name="Mueller R."/>
        </authorList>
    </citation>
    <scope>NUCLEOTIDE SEQUENCE</scope>
    <source>
        <strain evidence="1">MSr11367</strain>
    </source>
</reference>
<dbReference type="Gene3D" id="1.10.357.10">
    <property type="entry name" value="Tetracycline Repressor, domain 2"/>
    <property type="match status" value="1"/>
</dbReference>
<keyword evidence="2" id="KW-1185">Reference proteome</keyword>
<evidence type="ECO:0000313" key="1">
    <source>
        <dbReference type="EMBL" id="WXB10199.1"/>
    </source>
</evidence>
<gene>
    <name evidence="1" type="ORF">LVJ94_23595</name>
</gene>
<dbReference type="RefSeq" id="WP_394839876.1">
    <property type="nucleotide sequence ID" value="NZ_CP089929.1"/>
</dbReference>
<dbReference type="Proteomes" id="UP001374803">
    <property type="component" value="Chromosome"/>
</dbReference>
<sequence>MDDPRKGRENQKHRTRQALIDAAIPIAQSGRPLVITEVAAAALVSTATAYRYFPNPQSLWVEVGPRALQVPRVDELTDLASDDPFERLTYAIEKISRFQFDDEPLWRAVLHATLERWLMQVNVPEEQRAPVRGETRAKVTRWSLEPLKERLPAALLERLTHALMLVYGLEAMIVTRDACGLDREEATAVMKWAAHALVRSALAEAEAALAESK</sequence>
<organism evidence="1 2">
    <name type="scientific">Pendulispora rubella</name>
    <dbReference type="NCBI Taxonomy" id="2741070"/>
    <lineage>
        <taxon>Bacteria</taxon>
        <taxon>Pseudomonadati</taxon>
        <taxon>Myxococcota</taxon>
        <taxon>Myxococcia</taxon>
        <taxon>Myxococcales</taxon>
        <taxon>Sorangiineae</taxon>
        <taxon>Pendulisporaceae</taxon>
        <taxon>Pendulispora</taxon>
    </lineage>
</organism>
<dbReference type="EMBL" id="CP089983">
    <property type="protein sequence ID" value="WXB10199.1"/>
    <property type="molecule type" value="Genomic_DNA"/>
</dbReference>
<evidence type="ECO:0000313" key="2">
    <source>
        <dbReference type="Proteomes" id="UP001374803"/>
    </source>
</evidence>
<dbReference type="InterPro" id="IPR009057">
    <property type="entry name" value="Homeodomain-like_sf"/>
</dbReference>
<proteinExistence type="predicted"/>
<name>A0ABZ2LKT9_9BACT</name>
<dbReference type="SUPFAM" id="SSF46689">
    <property type="entry name" value="Homeodomain-like"/>
    <property type="match status" value="1"/>
</dbReference>
<accession>A0ABZ2LKT9</accession>